<evidence type="ECO:0000256" key="3">
    <source>
        <dbReference type="ARBA" id="ARBA00022729"/>
    </source>
</evidence>
<evidence type="ECO:0000313" key="8">
    <source>
        <dbReference type="Proteomes" id="UP000081671"/>
    </source>
</evidence>
<accession>A0A1S3ESB6</accession>
<feature type="region of interest" description="Disordered" evidence="6">
    <location>
        <begin position="1398"/>
        <end position="1417"/>
    </location>
</feature>
<dbReference type="Gene3D" id="2.60.120.830">
    <property type="match status" value="1"/>
</dbReference>
<feature type="region of interest" description="Disordered" evidence="6">
    <location>
        <begin position="1360"/>
        <end position="1387"/>
    </location>
</feature>
<dbReference type="PANTHER" id="PTHR13723:SF169">
    <property type="entry name" value="ADAMTS-LIKE PROTEIN 3"/>
    <property type="match status" value="1"/>
</dbReference>
<keyword evidence="8" id="KW-1185">Reference proteome</keyword>
<dbReference type="FunFam" id="2.20.100.10:FF:000009">
    <property type="entry name" value="ADAMTS-like protein 3 isoform A"/>
    <property type="match status" value="1"/>
</dbReference>
<dbReference type="Pfam" id="PF19030">
    <property type="entry name" value="TSP1_ADAMTS"/>
    <property type="match status" value="7"/>
</dbReference>
<proteinExistence type="predicted"/>
<dbReference type="GO" id="GO:0031012">
    <property type="term" value="C:extracellular matrix"/>
    <property type="evidence" value="ECO:0007669"/>
    <property type="project" value="TreeGrafter"/>
</dbReference>
<dbReference type="RefSeq" id="XP_012867303.1">
    <property type="nucleotide sequence ID" value="XM_013011849.1"/>
</dbReference>
<dbReference type="InterPro" id="IPR013783">
    <property type="entry name" value="Ig-like_fold"/>
</dbReference>
<dbReference type="STRING" id="10020.ENSDORP00000016366"/>
<dbReference type="InterPro" id="IPR007110">
    <property type="entry name" value="Ig-like_dom"/>
</dbReference>
<dbReference type="Pfam" id="PF13927">
    <property type="entry name" value="Ig_3"/>
    <property type="match status" value="1"/>
</dbReference>
<dbReference type="Gene3D" id="2.20.100.10">
    <property type="entry name" value="Thrombospondin type-1 (TSP1) repeat"/>
    <property type="match status" value="6"/>
</dbReference>
<dbReference type="InterPro" id="IPR003599">
    <property type="entry name" value="Ig_sub"/>
</dbReference>
<dbReference type="GO" id="GO:0005576">
    <property type="term" value="C:extracellular region"/>
    <property type="evidence" value="ECO:0007669"/>
    <property type="project" value="UniProtKB-SubCell"/>
</dbReference>
<dbReference type="InterPro" id="IPR013273">
    <property type="entry name" value="ADAMTS/ADAMTS-like"/>
</dbReference>
<dbReference type="SMART" id="SM00409">
    <property type="entry name" value="IG"/>
    <property type="match status" value="3"/>
</dbReference>
<dbReference type="FunCoup" id="A0A1S3ESB6">
    <property type="interactions" value="299"/>
</dbReference>
<keyword evidence="4" id="KW-0677">Repeat</keyword>
<dbReference type="CTD" id="57188"/>
<evidence type="ECO:0000256" key="2">
    <source>
        <dbReference type="ARBA" id="ARBA00022525"/>
    </source>
</evidence>
<evidence type="ECO:0000256" key="5">
    <source>
        <dbReference type="ARBA" id="ARBA00023157"/>
    </source>
</evidence>
<dbReference type="OrthoDB" id="5948003at2759"/>
<keyword evidence="5" id="KW-1015">Disulfide bond</keyword>
<dbReference type="SUPFAM" id="SSF48726">
    <property type="entry name" value="Immunoglobulin"/>
    <property type="match status" value="3"/>
</dbReference>
<dbReference type="InterPro" id="IPR036179">
    <property type="entry name" value="Ig-like_dom_sf"/>
</dbReference>
<dbReference type="FunFam" id="2.20.100.10:FF:000005">
    <property type="entry name" value="ADAM metallopeptidase with thrombospondin type 1 motif 9"/>
    <property type="match status" value="1"/>
</dbReference>
<evidence type="ECO:0000256" key="4">
    <source>
        <dbReference type="ARBA" id="ARBA00022737"/>
    </source>
</evidence>
<dbReference type="SUPFAM" id="SSF82895">
    <property type="entry name" value="TSP-1 type 1 repeat"/>
    <property type="match status" value="6"/>
</dbReference>
<feature type="compositionally biased region" description="Basic and acidic residues" evidence="6">
    <location>
        <begin position="1237"/>
        <end position="1249"/>
    </location>
</feature>
<gene>
    <name evidence="9" type="primary">Adamtsl3</name>
</gene>
<dbReference type="FunFam" id="2.60.40.10:FF:000487">
    <property type="entry name" value="ADAMTS-like 3 isoform 1"/>
    <property type="match status" value="1"/>
</dbReference>
<feature type="compositionally biased region" description="Low complexity" evidence="6">
    <location>
        <begin position="1398"/>
        <end position="1415"/>
    </location>
</feature>
<feature type="domain" description="Ig-like" evidence="7">
    <location>
        <begin position="742"/>
        <end position="838"/>
    </location>
</feature>
<dbReference type="Gene3D" id="2.60.40.10">
    <property type="entry name" value="Immunoglobulins"/>
    <property type="match status" value="3"/>
</dbReference>
<protein>
    <submittedName>
        <fullName evidence="9">ADAMTS-like protein 3</fullName>
    </submittedName>
</protein>
<keyword evidence="2" id="KW-0964">Secreted</keyword>
<dbReference type="InterPro" id="IPR000884">
    <property type="entry name" value="TSP1_rpt"/>
</dbReference>
<dbReference type="GO" id="GO:0004222">
    <property type="term" value="F:metalloendopeptidase activity"/>
    <property type="evidence" value="ECO:0007669"/>
    <property type="project" value="TreeGrafter"/>
</dbReference>
<evidence type="ECO:0000313" key="9">
    <source>
        <dbReference type="RefSeq" id="XP_012867303.1"/>
    </source>
</evidence>
<dbReference type="PANTHER" id="PTHR13723">
    <property type="entry name" value="ADAMTS A DISINTEGRIN AND METALLOPROTEASE WITH THROMBOSPONDIN MOTIFS PROTEASE"/>
    <property type="match status" value="1"/>
</dbReference>
<feature type="region of interest" description="Disordered" evidence="6">
    <location>
        <begin position="28"/>
        <end position="65"/>
    </location>
</feature>
<feature type="domain" description="Ig-like" evidence="7">
    <location>
        <begin position="1031"/>
        <end position="1125"/>
    </location>
</feature>
<comment type="subcellular location">
    <subcellularLocation>
        <location evidence="1">Secreted</location>
    </subcellularLocation>
</comment>
<feature type="compositionally biased region" description="Gly residues" evidence="6">
    <location>
        <begin position="915"/>
        <end position="924"/>
    </location>
</feature>
<dbReference type="PROSITE" id="PS50092">
    <property type="entry name" value="TSP1"/>
    <property type="match status" value="5"/>
</dbReference>
<dbReference type="PROSITE" id="PS50835">
    <property type="entry name" value="IG_LIKE"/>
    <property type="match status" value="3"/>
</dbReference>
<feature type="domain" description="Ig-like" evidence="7">
    <location>
        <begin position="1142"/>
        <end position="1229"/>
    </location>
</feature>
<dbReference type="InterPro" id="IPR045371">
    <property type="entry name" value="ADAMTS_CR_3"/>
</dbReference>
<feature type="region of interest" description="Disordered" evidence="6">
    <location>
        <begin position="1473"/>
        <end position="1495"/>
    </location>
</feature>
<dbReference type="InParanoid" id="A0A1S3ESB6"/>
<dbReference type="InterPro" id="IPR003598">
    <property type="entry name" value="Ig_sub2"/>
</dbReference>
<sequence length="1495" mass="162308">MTAAAGHLEGLALGFPVGGGGICLKQPHCGHQPERPPPAASSSGLLQRPPPAASSSGLLQRPPNCEGQNIRYKTCSNQDCPADAEDFRAQQCSAYNDVQYQGHFYEWLPRYNDPVAPCALQCHTRGRSLVVELAPKVLDGTRCHTDSLDMCISGVCQAVGCDRQLGSGAKEDNCGVCAGDGSTCRLVRGQAKSHLSPEKREETVIAVPLGSLRVRITAKGPAHLFIESKTLQGNKGEHSFSSPGIFTIENTTVEFQKSAERQTFKIAGPLMADFIFKTRYTVAKDSTVQFFFYQPISHQWRQTDFFPCTVTCGGGYQLNSAECVDVRLRRVVPDHYCHYYPENVKPKPKLKECGMDPCPSSDGFKEIMPYDHFQPLPRWEHNPWTACSVSCGGGTQRRSFVCVEESLHAEVLQVEEWKCMYAPKPKVMQTCNLFDCPKWVAMDWSECTVTCGRGLRYRVVLCVSHRGQHVGGCSPQLKPHIKEDCVVPVPCHKPRERDPGGAALPWLKQAQEREEMRIVTEDPTFVPGPWSACSATCGPGVQVREVKCRALLAFTRAETELPAEECEGPRLPTERPCLLQPCGPDPAAPEPSGAPQDGETTYGWEYAGFTPCTATCLGGLQEAIAVCLHMQTQQAVNDSLCDQVHRPPAMSQACNTGPCPPRLESRFQSPLESGRPGEVHPDFPRAWRVALPGSGTGSPHGTGTVLWNNEQERPEVSRMCRRFMLQAEMKPETKPRLSGRGPEILSVRRIYIQTREEKQINLTVGSRAYLLPNTSVIIRCPVRRFQKSLIRWEKGGRCLQSSRQLRVTKSGSLKIPRLAAADIGVYRCLAGPAQETVVLKLIGTDNRLVAHPAVREHARDPSGADPGEANSLGAVWQKMQQLWSLKDELYPPDGQMDRPAFFSRALSGPCSRGSPGSGGPGGDAPSGLEPRQFEAAAQQGAHSLDMAQFEELIKNLSRLLETGEISRDLASQVIHQLAAELVQVQPAPVPKSRGDEEILNTRPGDPAGDGPPSSAGPRPGRRPVLLRQTQPSAISFNTTITAQVGNTVYITNKTETIHILCGLRVPTHATYTWTKDGELLRPTAGIVVDGAGRIQIRNPTRREQGIYQCSVASPLGSDAGSSSVLWAAAPVISSVERNVTKPEQSHLSAVVGSTVEAAPGADVTLQCPVGGVPTPAIAWLKRGGPLGDSASLLPRGSLLLRNVSLEHEGTYVCTAANALGQAEATSVLHLLERRWPGSDAVSPKDHQKGDPWASTPGPNSSDPTGPLPQEPVWEPGPWTPCPTACGPPGARIQRPRCVGASGQEVSEALCAHRQKPRAGFQPCEAQGCPARWFTSAWSACSVPCGRGFHSRQVTCKRRRADGTVEPAPPHECASSARPRGRRPCPNRPCDRQCPARCTGRAGRGQPRRPACGPGPDCDSRKRYGCGAAQGESLPPLRPPVTRVSALLTRIRERLLLRDTARAASVILPGRGRAEALCPQRRHYPPGRTPPRKSEH</sequence>
<evidence type="ECO:0000256" key="6">
    <source>
        <dbReference type="SAM" id="MobiDB-lite"/>
    </source>
</evidence>
<dbReference type="GO" id="GO:0030198">
    <property type="term" value="P:extracellular matrix organization"/>
    <property type="evidence" value="ECO:0007669"/>
    <property type="project" value="InterPro"/>
</dbReference>
<dbReference type="SMART" id="SM00408">
    <property type="entry name" value="IGc2"/>
    <property type="match status" value="3"/>
</dbReference>
<dbReference type="Proteomes" id="UP000081671">
    <property type="component" value="Unplaced"/>
</dbReference>
<dbReference type="InterPro" id="IPR036383">
    <property type="entry name" value="TSP1_rpt_sf"/>
</dbReference>
<dbReference type="GeneID" id="105982278"/>
<dbReference type="PRINTS" id="PR01857">
    <property type="entry name" value="ADAMTSFAMILY"/>
</dbReference>
<dbReference type="KEGG" id="dord:105982278"/>
<evidence type="ECO:0000259" key="7">
    <source>
        <dbReference type="PROSITE" id="PS50835"/>
    </source>
</evidence>
<dbReference type="InterPro" id="IPR050439">
    <property type="entry name" value="ADAMTS_ADAMTS-like"/>
</dbReference>
<dbReference type="Pfam" id="PF19236">
    <property type="entry name" value="ADAMTS_CR_3"/>
    <property type="match status" value="1"/>
</dbReference>
<organism evidence="8 9">
    <name type="scientific">Dipodomys ordii</name>
    <name type="common">Ord's kangaroo rat</name>
    <dbReference type="NCBI Taxonomy" id="10020"/>
    <lineage>
        <taxon>Eukaryota</taxon>
        <taxon>Metazoa</taxon>
        <taxon>Chordata</taxon>
        <taxon>Craniata</taxon>
        <taxon>Vertebrata</taxon>
        <taxon>Euteleostomi</taxon>
        <taxon>Mammalia</taxon>
        <taxon>Eutheria</taxon>
        <taxon>Euarchontoglires</taxon>
        <taxon>Glires</taxon>
        <taxon>Rodentia</taxon>
        <taxon>Castorimorpha</taxon>
        <taxon>Heteromyidae</taxon>
        <taxon>Dipodomyinae</taxon>
        <taxon>Dipodomys</taxon>
    </lineage>
</organism>
<feature type="region of interest" description="Disordered" evidence="6">
    <location>
        <begin position="894"/>
        <end position="929"/>
    </location>
</feature>
<dbReference type="GO" id="GO:0006508">
    <property type="term" value="P:proteolysis"/>
    <property type="evidence" value="ECO:0007669"/>
    <property type="project" value="TreeGrafter"/>
</dbReference>
<name>A0A1S3ESB6_DIPOR</name>
<evidence type="ECO:0000256" key="1">
    <source>
        <dbReference type="ARBA" id="ARBA00004613"/>
    </source>
</evidence>
<feature type="region of interest" description="Disordered" evidence="6">
    <location>
        <begin position="1237"/>
        <end position="1280"/>
    </location>
</feature>
<keyword evidence="3" id="KW-0732">Signal</keyword>
<feature type="region of interest" description="Disordered" evidence="6">
    <location>
        <begin position="985"/>
        <end position="1023"/>
    </location>
</feature>
<dbReference type="SMART" id="SM00209">
    <property type="entry name" value="TSP1"/>
    <property type="match status" value="7"/>
</dbReference>
<feature type="compositionally biased region" description="Low complexity" evidence="6">
    <location>
        <begin position="1002"/>
        <end position="1018"/>
    </location>
</feature>
<reference evidence="9" key="1">
    <citation type="submission" date="2025-08" db="UniProtKB">
        <authorList>
            <consortium name="RefSeq"/>
        </authorList>
    </citation>
    <scope>IDENTIFICATION</scope>
    <source>
        <tissue evidence="9">Kidney</tissue>
    </source>
</reference>